<feature type="binding site" evidence="7">
    <location>
        <position position="85"/>
    </location>
    <ligand>
        <name>Zn(2+)</name>
        <dbReference type="ChEBI" id="CHEBI:29105"/>
    </ligand>
</feature>
<name>A0A9D1SEH3_9FIRM</name>
<reference evidence="9" key="2">
    <citation type="journal article" date="2021" name="PeerJ">
        <title>Extensive microbial diversity within the chicken gut microbiome revealed by metagenomics and culture.</title>
        <authorList>
            <person name="Gilroy R."/>
            <person name="Ravi A."/>
            <person name="Getino M."/>
            <person name="Pursley I."/>
            <person name="Horton D.L."/>
            <person name="Alikhan N.F."/>
            <person name="Baker D."/>
            <person name="Gharbi K."/>
            <person name="Hall N."/>
            <person name="Watson M."/>
            <person name="Adriaenssens E.M."/>
            <person name="Foster-Nyarko E."/>
            <person name="Jarju S."/>
            <person name="Secka A."/>
            <person name="Antonio M."/>
            <person name="Oren A."/>
            <person name="Chaudhuri R.R."/>
            <person name="La Ragione R."/>
            <person name="Hildebrand F."/>
            <person name="Pallen M.J."/>
        </authorList>
    </citation>
    <scope>NUCLEOTIDE SEQUENCE</scope>
    <source>
        <strain evidence="9">USAMLcec3-3695</strain>
    </source>
</reference>
<dbReference type="GO" id="GO:0003700">
    <property type="term" value="F:DNA-binding transcription factor activity"/>
    <property type="evidence" value="ECO:0007669"/>
    <property type="project" value="InterPro"/>
</dbReference>
<evidence type="ECO:0000256" key="2">
    <source>
        <dbReference type="ARBA" id="ARBA00022491"/>
    </source>
</evidence>
<feature type="binding site" evidence="8">
    <location>
        <position position="100"/>
    </location>
    <ligand>
        <name>Fe cation</name>
        <dbReference type="ChEBI" id="CHEBI:24875"/>
    </ligand>
</feature>
<organism evidence="9 10">
    <name type="scientific">Candidatus Ornithomonoglobus merdipullorum</name>
    <dbReference type="NCBI Taxonomy" id="2840895"/>
    <lineage>
        <taxon>Bacteria</taxon>
        <taxon>Bacillati</taxon>
        <taxon>Bacillota</taxon>
        <taxon>Clostridia</taxon>
        <taxon>Candidatus Ornithomonoglobus</taxon>
    </lineage>
</organism>
<dbReference type="Gene3D" id="3.30.1490.190">
    <property type="match status" value="1"/>
</dbReference>
<keyword evidence="6" id="KW-0804">Transcription</keyword>
<gene>
    <name evidence="9" type="ORF">IAA61_02540</name>
</gene>
<dbReference type="GO" id="GO:0000976">
    <property type="term" value="F:transcription cis-regulatory region binding"/>
    <property type="evidence" value="ECO:0007669"/>
    <property type="project" value="TreeGrafter"/>
</dbReference>
<comment type="similarity">
    <text evidence="1">Belongs to the Fur family.</text>
</comment>
<dbReference type="PANTHER" id="PTHR33202">
    <property type="entry name" value="ZINC UPTAKE REGULATION PROTEIN"/>
    <property type="match status" value="1"/>
</dbReference>
<dbReference type="PANTHER" id="PTHR33202:SF7">
    <property type="entry name" value="FERRIC UPTAKE REGULATION PROTEIN"/>
    <property type="match status" value="1"/>
</dbReference>
<evidence type="ECO:0000313" key="10">
    <source>
        <dbReference type="Proteomes" id="UP000824109"/>
    </source>
</evidence>
<comment type="cofactor">
    <cofactor evidence="8">
        <name>Mn(2+)</name>
        <dbReference type="ChEBI" id="CHEBI:29035"/>
    </cofactor>
    <cofactor evidence="8">
        <name>Fe(2+)</name>
        <dbReference type="ChEBI" id="CHEBI:29033"/>
    </cofactor>
    <text evidence="8">Binds 1 Mn(2+) or Fe(2+) ion per subunit.</text>
</comment>
<evidence type="ECO:0000313" key="9">
    <source>
        <dbReference type="EMBL" id="HIU56677.1"/>
    </source>
</evidence>
<feature type="binding site" evidence="7">
    <location>
        <position position="127"/>
    </location>
    <ligand>
        <name>Zn(2+)</name>
        <dbReference type="ChEBI" id="CHEBI:29105"/>
    </ligand>
</feature>
<evidence type="ECO:0000256" key="6">
    <source>
        <dbReference type="ARBA" id="ARBA00023163"/>
    </source>
</evidence>
<accession>A0A9D1SEH3</accession>
<dbReference type="AlphaFoldDB" id="A0A9D1SEH3"/>
<keyword evidence="8" id="KW-0408">Iron</keyword>
<dbReference type="GO" id="GO:0008270">
    <property type="term" value="F:zinc ion binding"/>
    <property type="evidence" value="ECO:0007669"/>
    <property type="project" value="TreeGrafter"/>
</dbReference>
<keyword evidence="4" id="KW-0805">Transcription regulation</keyword>
<reference evidence="9" key="1">
    <citation type="submission" date="2020-10" db="EMBL/GenBank/DDBJ databases">
        <authorList>
            <person name="Gilroy R."/>
        </authorList>
    </citation>
    <scope>NUCLEOTIDE SEQUENCE</scope>
    <source>
        <strain evidence="9">USAMLcec3-3695</strain>
    </source>
</reference>
<dbReference type="Pfam" id="PF01475">
    <property type="entry name" value="FUR"/>
    <property type="match status" value="1"/>
</dbReference>
<evidence type="ECO:0000256" key="7">
    <source>
        <dbReference type="PIRSR" id="PIRSR602481-1"/>
    </source>
</evidence>
<comment type="cofactor">
    <cofactor evidence="7">
        <name>Zn(2+)</name>
        <dbReference type="ChEBI" id="CHEBI:29105"/>
    </cofactor>
    <text evidence="7">Binds 1 zinc ion per subunit.</text>
</comment>
<dbReference type="GO" id="GO:1900376">
    <property type="term" value="P:regulation of secondary metabolite biosynthetic process"/>
    <property type="evidence" value="ECO:0007669"/>
    <property type="project" value="TreeGrafter"/>
</dbReference>
<keyword evidence="5" id="KW-0238">DNA-binding</keyword>
<dbReference type="InterPro" id="IPR036388">
    <property type="entry name" value="WH-like_DNA-bd_sf"/>
</dbReference>
<dbReference type="InterPro" id="IPR043135">
    <property type="entry name" value="Fur_C"/>
</dbReference>
<dbReference type="InterPro" id="IPR036390">
    <property type="entry name" value="WH_DNA-bd_sf"/>
</dbReference>
<evidence type="ECO:0000256" key="3">
    <source>
        <dbReference type="ARBA" id="ARBA00022833"/>
    </source>
</evidence>
<dbReference type="CDD" id="cd07153">
    <property type="entry name" value="Fur_like"/>
    <property type="match status" value="1"/>
</dbReference>
<feature type="binding site" evidence="7">
    <location>
        <position position="88"/>
    </location>
    <ligand>
        <name>Zn(2+)</name>
        <dbReference type="ChEBI" id="CHEBI:29105"/>
    </ligand>
</feature>
<protein>
    <submittedName>
        <fullName evidence="9">Transcriptional repressor</fullName>
    </submittedName>
</protein>
<evidence type="ECO:0000256" key="5">
    <source>
        <dbReference type="ARBA" id="ARBA00023125"/>
    </source>
</evidence>
<comment type="caution">
    <text evidence="9">The sequence shown here is derived from an EMBL/GenBank/DDBJ whole genome shotgun (WGS) entry which is preliminary data.</text>
</comment>
<dbReference type="Proteomes" id="UP000824109">
    <property type="component" value="Unassembled WGS sequence"/>
</dbReference>
<dbReference type="InterPro" id="IPR002481">
    <property type="entry name" value="FUR"/>
</dbReference>
<feature type="binding site" evidence="8">
    <location>
        <position position="116"/>
    </location>
    <ligand>
        <name>Fe cation</name>
        <dbReference type="ChEBI" id="CHEBI:24875"/>
    </ligand>
</feature>
<dbReference type="GO" id="GO:0045892">
    <property type="term" value="P:negative regulation of DNA-templated transcription"/>
    <property type="evidence" value="ECO:0007669"/>
    <property type="project" value="TreeGrafter"/>
</dbReference>
<evidence type="ECO:0000256" key="4">
    <source>
        <dbReference type="ARBA" id="ARBA00023015"/>
    </source>
</evidence>
<dbReference type="EMBL" id="DVNB01000026">
    <property type="protein sequence ID" value="HIU56677.1"/>
    <property type="molecule type" value="Genomic_DNA"/>
</dbReference>
<evidence type="ECO:0000256" key="8">
    <source>
        <dbReference type="PIRSR" id="PIRSR602481-2"/>
    </source>
</evidence>
<keyword evidence="2" id="KW-0678">Repressor</keyword>
<sequence length="130" mass="15007">MPEEEDMNYSKQREAMMNILRNTRSHPTAQEIYAEMRKTDPKISLGTIYRNLALLTKTGSVMRIDTIHESVHYDAHTDPHYHFICSECKRVYDLDMEPLELDAAVEENFDCTVTGHSLIFYGVCGSCKNK</sequence>
<dbReference type="SUPFAM" id="SSF46785">
    <property type="entry name" value="Winged helix' DNA-binding domain"/>
    <property type="match status" value="1"/>
</dbReference>
<proteinExistence type="inferred from homology"/>
<dbReference type="Gene3D" id="1.10.10.10">
    <property type="entry name" value="Winged helix-like DNA-binding domain superfamily/Winged helix DNA-binding domain"/>
    <property type="match status" value="1"/>
</dbReference>
<evidence type="ECO:0000256" key="1">
    <source>
        <dbReference type="ARBA" id="ARBA00007957"/>
    </source>
</evidence>
<feature type="binding site" evidence="7">
    <location>
        <position position="124"/>
    </location>
    <ligand>
        <name>Zn(2+)</name>
        <dbReference type="ChEBI" id="CHEBI:29105"/>
    </ligand>
</feature>
<keyword evidence="7" id="KW-0479">Metal-binding</keyword>
<keyword evidence="3 7" id="KW-0862">Zinc</keyword>